<gene>
    <name evidence="2" type="ORF">Rhow_005003</name>
</gene>
<organism evidence="2 3">
    <name type="scientific">Rhodococcus wratislaviensis</name>
    <name type="common">Tsukamurella wratislaviensis</name>
    <dbReference type="NCBI Taxonomy" id="44752"/>
    <lineage>
        <taxon>Bacteria</taxon>
        <taxon>Bacillati</taxon>
        <taxon>Actinomycetota</taxon>
        <taxon>Actinomycetes</taxon>
        <taxon>Mycobacteriales</taxon>
        <taxon>Nocardiaceae</taxon>
        <taxon>Rhodococcus</taxon>
    </lineage>
</organism>
<evidence type="ECO:0000256" key="1">
    <source>
        <dbReference type="SAM" id="MobiDB-lite"/>
    </source>
</evidence>
<protein>
    <submittedName>
        <fullName evidence="2">Uncharacterized protein</fullName>
    </submittedName>
</protein>
<dbReference type="EMBL" id="BHYM01000043">
    <property type="protein sequence ID" value="GCE41344.1"/>
    <property type="molecule type" value="Genomic_DNA"/>
</dbReference>
<sequence length="39" mass="3695">MTSLPDHPLFPGSASTQSVVGGTTADADSGAVAAGNLPP</sequence>
<dbReference type="AlphaFoldDB" id="A0A402CCJ5"/>
<name>A0A402CCJ5_RHOWR</name>
<evidence type="ECO:0000313" key="2">
    <source>
        <dbReference type="EMBL" id="GCE41344.1"/>
    </source>
</evidence>
<accession>A0A402CCJ5</accession>
<reference evidence="2 3" key="1">
    <citation type="submission" date="2018-11" db="EMBL/GenBank/DDBJ databases">
        <title>Microbial catabolism of amino acid.</title>
        <authorList>
            <person name="Hibi M."/>
            <person name="Ogawa J."/>
        </authorList>
    </citation>
    <scope>NUCLEOTIDE SEQUENCE [LARGE SCALE GENOMIC DNA]</scope>
    <source>
        <strain evidence="2 3">C31-06</strain>
    </source>
</reference>
<proteinExistence type="predicted"/>
<comment type="caution">
    <text evidence="2">The sequence shown here is derived from an EMBL/GenBank/DDBJ whole genome shotgun (WGS) entry which is preliminary data.</text>
</comment>
<dbReference type="Proteomes" id="UP000287519">
    <property type="component" value="Unassembled WGS sequence"/>
</dbReference>
<feature type="region of interest" description="Disordered" evidence="1">
    <location>
        <begin position="1"/>
        <end position="39"/>
    </location>
</feature>
<evidence type="ECO:0000313" key="3">
    <source>
        <dbReference type="Proteomes" id="UP000287519"/>
    </source>
</evidence>
<keyword evidence="3" id="KW-1185">Reference proteome</keyword>